<keyword evidence="3" id="KW-1185">Reference proteome</keyword>
<sequence>MAVAAAGAAVVAEPATPASPDSPAFGAGGFGEGTYPGDGGSGDDDSGSDDGSGRDPTEKGMSVVGSGNWTAYEFTTSGSITPGDNVEADDSSSDSRATGTVEYMSDNYSFEGEMTSFTVVAGDPDVDIWIQGEKYAPSDFPSDTASDLPERRMSVVGSGNWSAYEFTAEGRITSGDNVEDDDSVTSERAKGNVEYMSDNYTFEGDMTSFTVVAGDPDVDIWIEGRKYAPSDFPSDPSGELPEREMSVVGTGNPTEYEFTAEGAVTPADNVESDDSVSSGRAEGSVEYMSDNYTLEGDMTSFTVVSGDPDVAIWIEGRKYAPSDF</sequence>
<feature type="compositionally biased region" description="Polar residues" evidence="1">
    <location>
        <begin position="65"/>
        <end position="82"/>
    </location>
</feature>
<gene>
    <name evidence="2" type="ORF">ACFO0N_07200</name>
</gene>
<name>A0ABD5PAH4_9EURY</name>
<dbReference type="Proteomes" id="UP001595921">
    <property type="component" value="Unassembled WGS sequence"/>
</dbReference>
<accession>A0ABD5PAH4</accession>
<dbReference type="EMBL" id="JBHSDS010000003">
    <property type="protein sequence ID" value="MFC4357734.1"/>
    <property type="molecule type" value="Genomic_DNA"/>
</dbReference>
<organism evidence="2 3">
    <name type="scientific">Halobium salinum</name>
    <dbReference type="NCBI Taxonomy" id="1364940"/>
    <lineage>
        <taxon>Archaea</taxon>
        <taxon>Methanobacteriati</taxon>
        <taxon>Methanobacteriota</taxon>
        <taxon>Stenosarchaea group</taxon>
        <taxon>Halobacteria</taxon>
        <taxon>Halobacteriales</taxon>
        <taxon>Haloferacaceae</taxon>
        <taxon>Halobium</taxon>
    </lineage>
</organism>
<feature type="region of interest" description="Disordered" evidence="1">
    <location>
        <begin position="1"/>
        <end position="99"/>
    </location>
</feature>
<feature type="compositionally biased region" description="Gly residues" evidence="1">
    <location>
        <begin position="26"/>
        <end position="40"/>
    </location>
</feature>
<evidence type="ECO:0000313" key="3">
    <source>
        <dbReference type="Proteomes" id="UP001595921"/>
    </source>
</evidence>
<reference evidence="2 3" key="1">
    <citation type="journal article" date="2019" name="Int. J. Syst. Evol. Microbiol.">
        <title>The Global Catalogue of Microorganisms (GCM) 10K type strain sequencing project: providing services to taxonomists for standard genome sequencing and annotation.</title>
        <authorList>
            <consortium name="The Broad Institute Genomics Platform"/>
            <consortium name="The Broad Institute Genome Sequencing Center for Infectious Disease"/>
            <person name="Wu L."/>
            <person name="Ma J."/>
        </authorList>
    </citation>
    <scope>NUCLEOTIDE SEQUENCE [LARGE SCALE GENOMIC DNA]</scope>
    <source>
        <strain evidence="2 3">CGMCC 1.12553</strain>
    </source>
</reference>
<dbReference type="AlphaFoldDB" id="A0ABD5PAH4"/>
<dbReference type="RefSeq" id="WP_267621956.1">
    <property type="nucleotide sequence ID" value="NZ_JAODIW010000006.1"/>
</dbReference>
<comment type="caution">
    <text evidence="2">The sequence shown here is derived from an EMBL/GenBank/DDBJ whole genome shotgun (WGS) entry which is preliminary data.</text>
</comment>
<feature type="compositionally biased region" description="Low complexity" evidence="1">
    <location>
        <begin position="1"/>
        <end position="19"/>
    </location>
</feature>
<feature type="region of interest" description="Disordered" evidence="1">
    <location>
        <begin position="231"/>
        <end position="253"/>
    </location>
</feature>
<protein>
    <submittedName>
        <fullName evidence="2">Uncharacterized protein</fullName>
    </submittedName>
</protein>
<evidence type="ECO:0000256" key="1">
    <source>
        <dbReference type="SAM" id="MobiDB-lite"/>
    </source>
</evidence>
<proteinExistence type="predicted"/>
<evidence type="ECO:0000313" key="2">
    <source>
        <dbReference type="EMBL" id="MFC4357734.1"/>
    </source>
</evidence>